<keyword evidence="3" id="KW-1185">Reference proteome</keyword>
<dbReference type="Proteomes" id="UP000214355">
    <property type="component" value="Chromosome I"/>
</dbReference>
<dbReference type="Pfam" id="PF12713">
    <property type="entry name" value="DUF3806"/>
    <property type="match status" value="1"/>
</dbReference>
<dbReference type="RefSeq" id="WP_091278987.1">
    <property type="nucleotide sequence ID" value="NZ_JABAPH010000006.1"/>
</dbReference>
<evidence type="ECO:0000313" key="3">
    <source>
        <dbReference type="Proteomes" id="UP000214355"/>
    </source>
</evidence>
<dbReference type="Gene3D" id="1.20.120.1090">
    <property type="match status" value="1"/>
</dbReference>
<evidence type="ECO:0000259" key="1">
    <source>
        <dbReference type="Pfam" id="PF12713"/>
    </source>
</evidence>
<name>A0A1H2LAD4_9ACTO</name>
<evidence type="ECO:0000313" key="2">
    <source>
        <dbReference type="EMBL" id="SDU77997.1"/>
    </source>
</evidence>
<sequence>MTSLHVRQLSESEVSQITTNIDIATNQNLTDSVESIDLAARNLRQAQPADLESQLQVLGAALGAIISAQTQMQWAAVTDGIESAIVLIGTVGENTVVVYPFDVVERRWNLDEPKVFTQYVSDVLDSIRVSQNAAESPESE</sequence>
<dbReference type="InterPro" id="IPR024266">
    <property type="entry name" value="DUF3806"/>
</dbReference>
<feature type="domain" description="DUF3806" evidence="1">
    <location>
        <begin position="46"/>
        <end position="116"/>
    </location>
</feature>
<accession>A0A1H2LAD4</accession>
<dbReference type="GeneID" id="65344031"/>
<dbReference type="OrthoDB" id="5185238at2"/>
<dbReference type="AlphaFoldDB" id="A0A1H2LAD4"/>
<proteinExistence type="predicted"/>
<organism evidence="2 3">
    <name type="scientific">Arcanobacterium phocae</name>
    <dbReference type="NCBI Taxonomy" id="131112"/>
    <lineage>
        <taxon>Bacteria</taxon>
        <taxon>Bacillati</taxon>
        <taxon>Actinomycetota</taxon>
        <taxon>Actinomycetes</taxon>
        <taxon>Actinomycetales</taxon>
        <taxon>Actinomycetaceae</taxon>
        <taxon>Arcanobacterium</taxon>
    </lineage>
</organism>
<protein>
    <recommendedName>
        <fullName evidence="1">DUF3806 domain-containing protein</fullName>
    </recommendedName>
</protein>
<reference evidence="3" key="1">
    <citation type="submission" date="2016-10" db="EMBL/GenBank/DDBJ databases">
        <authorList>
            <person name="Varghese N."/>
            <person name="Submissions S."/>
        </authorList>
    </citation>
    <scope>NUCLEOTIDE SEQUENCE [LARGE SCALE GENOMIC DNA]</scope>
    <source>
        <strain evidence="3">DSM 10002</strain>
    </source>
</reference>
<gene>
    <name evidence="2" type="ORF">SAMN04489737_0276</name>
</gene>
<dbReference type="EMBL" id="LT629804">
    <property type="protein sequence ID" value="SDU77997.1"/>
    <property type="molecule type" value="Genomic_DNA"/>
</dbReference>